<evidence type="ECO:0000313" key="3">
    <source>
        <dbReference type="EMBL" id="OCF53274.1"/>
    </source>
</evidence>
<feature type="compositionally biased region" description="Low complexity" evidence="1">
    <location>
        <begin position="54"/>
        <end position="65"/>
    </location>
</feature>
<feature type="signal peptide" evidence="2">
    <location>
        <begin position="1"/>
        <end position="31"/>
    </location>
</feature>
<protein>
    <submittedName>
        <fullName evidence="3">Uncharacterized protein</fullName>
    </submittedName>
</protein>
<proteinExistence type="predicted"/>
<name>A0A1B9ICZ7_9TREE</name>
<reference evidence="4" key="2">
    <citation type="submission" date="2013-07" db="EMBL/GenBank/DDBJ databases">
        <authorList>
            <consortium name="The Broad Institute Genome Sequencing Platform"/>
            <person name="Cuomo C."/>
            <person name="Litvintseva A."/>
            <person name="Chen Y."/>
            <person name="Heitman J."/>
            <person name="Sun S."/>
            <person name="Springer D."/>
            <person name="Dromer F."/>
            <person name="Young S.K."/>
            <person name="Zeng Q."/>
            <person name="Gargeya S."/>
            <person name="Fitzgerald M."/>
            <person name="Abouelleil A."/>
            <person name="Alvarado L."/>
            <person name="Berlin A.M."/>
            <person name="Chapman S.B."/>
            <person name="Dewar J."/>
            <person name="Goldberg J."/>
            <person name="Griggs A."/>
            <person name="Gujja S."/>
            <person name="Hansen M."/>
            <person name="Howarth C."/>
            <person name="Imamovic A."/>
            <person name="Larimer J."/>
            <person name="McCowan C."/>
            <person name="Murphy C."/>
            <person name="Pearson M."/>
            <person name="Priest M."/>
            <person name="Roberts A."/>
            <person name="Saif S."/>
            <person name="Shea T."/>
            <person name="Sykes S."/>
            <person name="Wortman J."/>
            <person name="Nusbaum C."/>
            <person name="Birren B."/>
        </authorList>
    </citation>
    <scope>NUCLEOTIDE SEQUENCE</scope>
    <source>
        <strain evidence="4">CBS 10737</strain>
    </source>
</reference>
<evidence type="ECO:0000256" key="2">
    <source>
        <dbReference type="SAM" id="SignalP"/>
    </source>
</evidence>
<reference evidence="4" key="4">
    <citation type="submission" date="2024-02" db="EMBL/GenBank/DDBJ databases">
        <title>Comparative genomics of Cryptococcus and Kwoniella reveals pathogenesis evolution and contrasting modes of karyotype evolution via chromosome fusion or intercentromeric recombination.</title>
        <authorList>
            <person name="Coelho M.A."/>
            <person name="David-Palma M."/>
            <person name="Shea T."/>
            <person name="Bowers K."/>
            <person name="McGinley-Smith S."/>
            <person name="Mohammad A.W."/>
            <person name="Gnirke A."/>
            <person name="Yurkov A.M."/>
            <person name="Nowrousian M."/>
            <person name="Sun S."/>
            <person name="Cuomo C.A."/>
            <person name="Heitman J."/>
        </authorList>
    </citation>
    <scope>NUCLEOTIDE SEQUENCE</scope>
    <source>
        <strain evidence="4">CBS 10737</strain>
    </source>
</reference>
<reference evidence="3" key="3">
    <citation type="submission" date="2016-07" db="EMBL/GenBank/DDBJ databases">
        <title>Evolution of pathogenesis and genome organization in the Tremellales.</title>
        <authorList>
            <person name="Cuomo C."/>
            <person name="Litvintseva A."/>
            <person name="Heitman J."/>
            <person name="Chen Y."/>
            <person name="Sun S."/>
            <person name="Springer D."/>
            <person name="Dromer F."/>
            <person name="Young S."/>
            <person name="Zeng Q."/>
            <person name="Chapman S."/>
            <person name="Gujja S."/>
            <person name="Saif S."/>
            <person name="Birren B."/>
        </authorList>
    </citation>
    <scope>NUCLEOTIDE SEQUENCE</scope>
    <source>
        <strain evidence="3">CBS 10737</strain>
    </source>
</reference>
<dbReference type="AlphaFoldDB" id="A0A1B9ICZ7"/>
<feature type="region of interest" description="Disordered" evidence="1">
    <location>
        <begin position="45"/>
        <end position="71"/>
    </location>
</feature>
<organism evidence="3">
    <name type="scientific">Kwoniella pini CBS 10737</name>
    <dbReference type="NCBI Taxonomy" id="1296096"/>
    <lineage>
        <taxon>Eukaryota</taxon>
        <taxon>Fungi</taxon>
        <taxon>Dikarya</taxon>
        <taxon>Basidiomycota</taxon>
        <taxon>Agaricomycotina</taxon>
        <taxon>Tremellomycetes</taxon>
        <taxon>Tremellales</taxon>
        <taxon>Cryptococcaceae</taxon>
        <taxon>Kwoniella</taxon>
    </lineage>
</organism>
<evidence type="ECO:0000256" key="1">
    <source>
        <dbReference type="SAM" id="MobiDB-lite"/>
    </source>
</evidence>
<feature type="chain" id="PRO_5008628568" evidence="2">
    <location>
        <begin position="32"/>
        <end position="244"/>
    </location>
</feature>
<sequence>MIAFGTMFSSTYFSLFSILALSATSLISATASSSDENTATSAVVSSCSRRVPASGPTSSTDSGPSETATIAGTSIPPVSSAWAGVVASLAAEAGSSASESSGSTASAAATQGTNSTGSEDSEKNSFRYLVKLDPYTCGMCYGRFMCNDQSSDGQTVSIILPTLHPNDHSWFANWTFTAYDHTEGEDIQSWAAGVPVKTFGCKFEILAGGSKDENTTVEFHHKSPYVKGIDDKNLLEMTCEDMKA</sequence>
<evidence type="ECO:0000313" key="4">
    <source>
        <dbReference type="EMBL" id="WWC66845.1"/>
    </source>
</evidence>
<dbReference type="EMBL" id="KI894007">
    <property type="protein sequence ID" value="OCF53274.1"/>
    <property type="molecule type" value="Genomic_DNA"/>
</dbReference>
<reference evidence="3" key="1">
    <citation type="submission" date="2013-07" db="EMBL/GenBank/DDBJ databases">
        <title>The Genome Sequence of Cryptococcus pinus CBS10737.</title>
        <authorList>
            <consortium name="The Broad Institute Genome Sequencing Platform"/>
            <person name="Cuomo C."/>
            <person name="Litvintseva A."/>
            <person name="Chen Y."/>
            <person name="Heitman J."/>
            <person name="Sun S."/>
            <person name="Springer D."/>
            <person name="Dromer F."/>
            <person name="Young S.K."/>
            <person name="Zeng Q."/>
            <person name="Gargeya S."/>
            <person name="Fitzgerald M."/>
            <person name="Abouelleil A."/>
            <person name="Alvarado L."/>
            <person name="Berlin A.M."/>
            <person name="Chapman S.B."/>
            <person name="Dewar J."/>
            <person name="Goldberg J."/>
            <person name="Griggs A."/>
            <person name="Gujja S."/>
            <person name="Hansen M."/>
            <person name="Howarth C."/>
            <person name="Imamovic A."/>
            <person name="Larimer J."/>
            <person name="McCowan C."/>
            <person name="Murphy C."/>
            <person name="Pearson M."/>
            <person name="Priest M."/>
            <person name="Roberts A."/>
            <person name="Saif S."/>
            <person name="Shea T."/>
            <person name="Sykes S."/>
            <person name="Wortman J."/>
            <person name="Nusbaum C."/>
            <person name="Birren B."/>
        </authorList>
    </citation>
    <scope>NUCLEOTIDE SEQUENCE [LARGE SCALE GENOMIC DNA]</scope>
    <source>
        <strain evidence="3">CBS 10737</strain>
    </source>
</reference>
<evidence type="ECO:0000313" key="5">
    <source>
        <dbReference type="Proteomes" id="UP000094020"/>
    </source>
</evidence>
<dbReference type="KEGG" id="kpin:30168944"/>
<feature type="compositionally biased region" description="Low complexity" evidence="1">
    <location>
        <begin position="97"/>
        <end position="118"/>
    </location>
</feature>
<dbReference type="OrthoDB" id="2565273at2759"/>
<gene>
    <name evidence="3" type="ORF">I206_00575</name>
    <name evidence="4" type="ORF">I206_100752</name>
</gene>
<accession>A0A1B9ICZ7</accession>
<dbReference type="Proteomes" id="UP000094020">
    <property type="component" value="Chromosome 1"/>
</dbReference>
<feature type="region of interest" description="Disordered" evidence="1">
    <location>
        <begin position="97"/>
        <end position="121"/>
    </location>
</feature>
<dbReference type="RefSeq" id="XP_019014493.1">
    <property type="nucleotide sequence ID" value="XM_019152355.1"/>
</dbReference>
<keyword evidence="2" id="KW-0732">Signal</keyword>
<keyword evidence="5" id="KW-1185">Reference proteome</keyword>
<dbReference type="GeneID" id="30168944"/>
<dbReference type="EMBL" id="CP144519">
    <property type="protein sequence ID" value="WWC66845.1"/>
    <property type="molecule type" value="Genomic_DNA"/>
</dbReference>